<dbReference type="InterPro" id="IPR057006">
    <property type="entry name" value="Phage_TAC_19"/>
</dbReference>
<name>A0A1V9R252_9LACO</name>
<sequence>MIELQIKDAQGKDKVITQNWVSTRTMLDYLDVLGKKYKTQAEYVRATAEIIAKTMGITSDEILDGVSGPGYDLFVQSFNNQIMGITDPETLAEMN</sequence>
<dbReference type="EMBL" id="NBEB01000040">
    <property type="protein sequence ID" value="OQQ84462.1"/>
    <property type="molecule type" value="Genomic_DNA"/>
</dbReference>
<dbReference type="NCBIfam" id="NF047360">
    <property type="entry name" value="tail_chap_PVL"/>
    <property type="match status" value="1"/>
</dbReference>
<accession>A0A1V9R252</accession>
<proteinExistence type="predicted"/>
<evidence type="ECO:0000313" key="2">
    <source>
        <dbReference type="Proteomes" id="UP000192638"/>
    </source>
</evidence>
<evidence type="ECO:0000313" key="1">
    <source>
        <dbReference type="EMBL" id="OQQ84462.1"/>
    </source>
</evidence>
<dbReference type="Proteomes" id="UP000192638">
    <property type="component" value="Unassembled WGS sequence"/>
</dbReference>
<reference evidence="1 2" key="1">
    <citation type="submission" date="2017-03" db="EMBL/GenBank/DDBJ databases">
        <title>Phylogenomics and comparative genomics of Lactobacillus salivarius, a mammalian gut commensal.</title>
        <authorList>
            <person name="Harris H.M."/>
        </authorList>
    </citation>
    <scope>NUCLEOTIDE SEQUENCE [LARGE SCALE GENOMIC DNA]</scope>
    <source>
        <strain evidence="1 2">LMG 14477</strain>
    </source>
</reference>
<dbReference type="RefSeq" id="WP_081530445.1">
    <property type="nucleotide sequence ID" value="NZ_JACBJR010000088.1"/>
</dbReference>
<dbReference type="AlphaFoldDB" id="A0A1V9R252"/>
<comment type="caution">
    <text evidence="1">The sequence shown here is derived from an EMBL/GenBank/DDBJ whole genome shotgun (WGS) entry which is preliminary data.</text>
</comment>
<organism evidence="1 2">
    <name type="scientific">Ligilactobacillus salivarius</name>
    <dbReference type="NCBI Taxonomy" id="1624"/>
    <lineage>
        <taxon>Bacteria</taxon>
        <taxon>Bacillati</taxon>
        <taxon>Bacillota</taxon>
        <taxon>Bacilli</taxon>
        <taxon>Lactobacillales</taxon>
        <taxon>Lactobacillaceae</taxon>
        <taxon>Ligilactobacillus</taxon>
    </lineage>
</organism>
<protein>
    <submittedName>
        <fullName evidence="1">Uncharacterized protein</fullName>
    </submittedName>
</protein>
<gene>
    <name evidence="1" type="ORF">B6U60_03950</name>
</gene>